<proteinExistence type="predicted"/>
<sequence>MPPLPLPAFIWAPSQTPEAKLATLAPEIQAAAAELKRLGYTLSQASAPANTRGVVELKHPGSPYTLVVVFQPAQVKLHLNVPLSDALYDQSETLKKQLATAFPGLEQLYLGSSDGRNIANLSFTSTVATPPKAWYRETLTTLQRAAEQLVGKPSPELDTLALDDAFKASIQEHLRVLAANRFTVSKLEKKDSSALNPPYFVQLLAKDTHSTESTIAFFFQEKVTLYSTSAEFFLAQPRELAERELKATLQRQLPETRISFFASLDKPGTSTLKLAYPISAQGRLSLLQQLESLHTARLLAQKTPVVYSTKEQELLSKLSSNAFQRSVIEQVKRGGWRIDNAYAFTREKDPPGVYLAVSRSEAPKPNAALPPVSLKVHHSTVELDAIGFVPAKNSHERLAFQEQLQKTYPAFRVTVLSSALTPGYDRIVFVLPEPMTALDVPHKLWVTLQRLQEAVDKIH</sequence>
<dbReference type="RefSeq" id="WP_184192501.1">
    <property type="nucleotide sequence ID" value="NZ_JACHGW010000001.1"/>
</dbReference>
<reference evidence="1 2" key="1">
    <citation type="submission" date="2020-08" db="EMBL/GenBank/DDBJ databases">
        <title>Genomic Encyclopedia of Type Strains, Phase IV (KMG-IV): sequencing the most valuable type-strain genomes for metagenomic binning, comparative biology and taxonomic classification.</title>
        <authorList>
            <person name="Goeker M."/>
        </authorList>
    </citation>
    <scope>NUCLEOTIDE SEQUENCE [LARGE SCALE GENOMIC DNA]</scope>
    <source>
        <strain evidence="1 2">DSM 23562</strain>
    </source>
</reference>
<name>A0A7W9SMV7_ARMRO</name>
<comment type="caution">
    <text evidence="1">The sequence shown here is derived from an EMBL/GenBank/DDBJ whole genome shotgun (WGS) entry which is preliminary data.</text>
</comment>
<accession>A0A7W9SMV7</accession>
<keyword evidence="2" id="KW-1185">Reference proteome</keyword>
<dbReference type="AlphaFoldDB" id="A0A7W9SMV7"/>
<evidence type="ECO:0000313" key="2">
    <source>
        <dbReference type="Proteomes" id="UP000520814"/>
    </source>
</evidence>
<protein>
    <submittedName>
        <fullName evidence="1">Uncharacterized protein</fullName>
    </submittedName>
</protein>
<dbReference type="Proteomes" id="UP000520814">
    <property type="component" value="Unassembled WGS sequence"/>
</dbReference>
<dbReference type="EMBL" id="JACHGW010000001">
    <property type="protein sequence ID" value="MBB6048878.1"/>
    <property type="molecule type" value="Genomic_DNA"/>
</dbReference>
<organism evidence="1 2">
    <name type="scientific">Armatimonas rosea</name>
    <dbReference type="NCBI Taxonomy" id="685828"/>
    <lineage>
        <taxon>Bacteria</taxon>
        <taxon>Bacillati</taxon>
        <taxon>Armatimonadota</taxon>
        <taxon>Armatimonadia</taxon>
        <taxon>Armatimonadales</taxon>
        <taxon>Armatimonadaceae</taxon>
        <taxon>Armatimonas</taxon>
    </lineage>
</organism>
<evidence type="ECO:0000313" key="1">
    <source>
        <dbReference type="EMBL" id="MBB6048878.1"/>
    </source>
</evidence>
<gene>
    <name evidence="1" type="ORF">HNQ39_000640</name>
</gene>